<evidence type="ECO:0000256" key="1">
    <source>
        <dbReference type="ARBA" id="ARBA00000085"/>
    </source>
</evidence>
<organism evidence="12 13">
    <name type="scientific">Euzebyella saccharophila</name>
    <dbReference type="NCBI Taxonomy" id="679664"/>
    <lineage>
        <taxon>Bacteria</taxon>
        <taxon>Pseudomonadati</taxon>
        <taxon>Bacteroidota</taxon>
        <taxon>Flavobacteriia</taxon>
        <taxon>Flavobacteriales</taxon>
        <taxon>Flavobacteriaceae</taxon>
        <taxon>Euzebyella</taxon>
    </lineage>
</organism>
<dbReference type="SMART" id="SM00388">
    <property type="entry name" value="HisKA"/>
    <property type="match status" value="1"/>
</dbReference>
<dbReference type="EC" id="2.7.13.3" evidence="2"/>
<dbReference type="SUPFAM" id="SSF55874">
    <property type="entry name" value="ATPase domain of HSP90 chaperone/DNA topoisomerase II/histidine kinase"/>
    <property type="match status" value="1"/>
</dbReference>
<feature type="chain" id="PRO_5046910057" description="histidine kinase" evidence="8">
    <location>
        <begin position="22"/>
        <end position="1374"/>
    </location>
</feature>
<evidence type="ECO:0000256" key="2">
    <source>
        <dbReference type="ARBA" id="ARBA00012438"/>
    </source>
</evidence>
<dbReference type="Gene3D" id="3.40.50.2300">
    <property type="match status" value="1"/>
</dbReference>
<dbReference type="SMART" id="SM00448">
    <property type="entry name" value="REC"/>
    <property type="match status" value="1"/>
</dbReference>
<dbReference type="Gene3D" id="1.10.10.60">
    <property type="entry name" value="Homeodomain-like"/>
    <property type="match status" value="2"/>
</dbReference>
<name>A0ABV8JML2_9FLAO</name>
<dbReference type="PROSITE" id="PS50110">
    <property type="entry name" value="RESPONSE_REGULATORY"/>
    <property type="match status" value="1"/>
</dbReference>
<dbReference type="InterPro" id="IPR013783">
    <property type="entry name" value="Ig-like_fold"/>
</dbReference>
<dbReference type="InterPro" id="IPR011047">
    <property type="entry name" value="Quinoprotein_ADH-like_sf"/>
</dbReference>
<keyword evidence="8" id="KW-0732">Signal</keyword>
<dbReference type="PANTHER" id="PTHR43547">
    <property type="entry name" value="TWO-COMPONENT HISTIDINE KINASE"/>
    <property type="match status" value="1"/>
</dbReference>
<dbReference type="InterPro" id="IPR011006">
    <property type="entry name" value="CheY-like_superfamily"/>
</dbReference>
<dbReference type="Gene3D" id="2.130.10.10">
    <property type="entry name" value="YVTN repeat-like/Quinoprotein amine dehydrogenase"/>
    <property type="match status" value="2"/>
</dbReference>
<evidence type="ECO:0000256" key="8">
    <source>
        <dbReference type="SAM" id="SignalP"/>
    </source>
</evidence>
<proteinExistence type="predicted"/>
<evidence type="ECO:0000313" key="12">
    <source>
        <dbReference type="EMBL" id="MFC4096073.1"/>
    </source>
</evidence>
<dbReference type="EMBL" id="JBHSAW010000004">
    <property type="protein sequence ID" value="MFC4096073.1"/>
    <property type="molecule type" value="Genomic_DNA"/>
</dbReference>
<dbReference type="InterPro" id="IPR011123">
    <property type="entry name" value="Y_Y_Y"/>
</dbReference>
<dbReference type="Gene3D" id="3.30.565.10">
    <property type="entry name" value="Histidine kinase-like ATPase, C-terminal domain"/>
    <property type="match status" value="1"/>
</dbReference>
<protein>
    <recommendedName>
        <fullName evidence="2">histidine kinase</fullName>
        <ecNumber evidence="2">2.7.13.3</ecNumber>
    </recommendedName>
</protein>
<dbReference type="PROSITE" id="PS50109">
    <property type="entry name" value="HIS_KIN"/>
    <property type="match status" value="1"/>
</dbReference>
<comment type="catalytic activity">
    <reaction evidence="1">
        <text>ATP + protein L-histidine = ADP + protein N-phospho-L-histidine.</text>
        <dbReference type="EC" id="2.7.13.3"/>
    </reaction>
</comment>
<dbReference type="SUPFAM" id="SSF46689">
    <property type="entry name" value="Homeodomain-like"/>
    <property type="match status" value="1"/>
</dbReference>
<evidence type="ECO:0000259" key="11">
    <source>
        <dbReference type="PROSITE" id="PS50110"/>
    </source>
</evidence>
<dbReference type="CDD" id="cd00082">
    <property type="entry name" value="HisKA"/>
    <property type="match status" value="1"/>
</dbReference>
<sequence>MKFSKQLFLAILLMVCVSVSCQITDEEYAFIDIDKGISQKAISTIVQDQNGVIWIGSYGGGLYKNYGAELKTYRQEFNNPHSLNSSLIQNAYVDSHNRIWVGTEVGLNVYNEDLDQFNRVKFKLGNEVLESTVVWDVIETDDGHLLAGTNVDGLFTVDAKSLTASPIPLVPRPEKNLIIKCFRKRDDGKILIGTNNGLFEFNGKNATPIALQGVSTEKGLPFGIESMLIDDTGSLWLGTFNSGLLKVEADKMNTYQTTHLTLTNERVFAMAQAPHGNILCATENDGLIVLKKDGTLIKNYKYDKFEVNGIKSNSIWSVFVDGEERIWMGYYNAGVSVYDRSYDKFKDLQSVQNVQNSLQSSSVTSIVKDRQNRLWIGMDGGGIDVYDLKNKNFTHLIDPNNPIATGLDAVDVQNLFYDSGENLWVATWNSGVYYLKKGSRKFKHFEIENVNDRMHFYRVMNFAEDIEGVVWIGTSASGLYFYDTKKEEFGAVSDDDFNNEAEIRKVLVDRENTIWVATNKGLFKRSYMSTLPFEKVDLIKDKEAIAAEKSMLNMVVSLCEDRYGNIWIGTDGAGLWKHDFRSKEITWYNRSSSNLEQENVVTILESDEGVLWVGGNNGLSYLNSENDKFVNFNTNDGLLSNDFNYNASYKDENGIMYFGNYEGINIVDPKRIVTNENRPPIYFTDLKIHNKSTRVGDKNTPLTRAFGKTDHIELGHQQSVFTIEYAAVNYTRPEKNQYAYFLEGLEETWNFVGNTTTAHYTNLSPGDYIFRVKASNNDGVWNEEVKSLSITVLPPWWKTHVAFACYFIMLGSVTLFATRLVRDRLREKRIAQFEREKRIQEEELNNRKIQFFTNISHEFRTPLTLILNPLEAIISEQDTKLPLALKDKLLTVRKNTGRLKRLIDELMDFRKLQLNKFSLKVSEINAVDFTKEVVEHFKEEATLKNIALMLETPEEDITVWSDQGMLEKVLFNILSNAFKITPDNGTITVGLSKCEKGKRFPLVDDKKPMEGIEIFIEDTGSGISQEEVKNVFERFYQVKNMNSQYYGGTGIGLEVVKSFVNLLKGTVEVESEETVGTKFRIFLPLGKAHFERGEFLYKEPQIPLEESGSNSTVPKPIEAYNNASSKKTVLLVEDNTELRSYLRDELQHEYKVLEAANGILGLEMAAKKTPHLIITDVVMPEMDGFEFSEEIKKDIKTSHIPIVMLTAKTMNEDWVKGIECGADIYLSKPFDMTVLRTQLRRLLTSRQILLDKFGSDGTSVKIPEHTTQLDKNFIEKVIDFIVKNIADENLNVELLAEELNLSRSQLYRKIKALTGCTANEFLRKLRLEKAKEIIEKGDASISEVCFQVGFSSPSYFTKCFKAHFGILPTELKQD</sequence>
<keyword evidence="6" id="KW-0804">Transcription</keyword>
<keyword evidence="4" id="KW-0805">Transcription regulation</keyword>
<keyword evidence="13" id="KW-1185">Reference proteome</keyword>
<dbReference type="RefSeq" id="WP_192460310.1">
    <property type="nucleotide sequence ID" value="NZ_JACYFJ010000001.1"/>
</dbReference>
<dbReference type="Pfam" id="PF12833">
    <property type="entry name" value="HTH_18"/>
    <property type="match status" value="1"/>
</dbReference>
<dbReference type="InterPro" id="IPR015943">
    <property type="entry name" value="WD40/YVTN_repeat-like_dom_sf"/>
</dbReference>
<dbReference type="PROSITE" id="PS00041">
    <property type="entry name" value="HTH_ARAC_FAMILY_1"/>
    <property type="match status" value="1"/>
</dbReference>
<dbReference type="InterPro" id="IPR001789">
    <property type="entry name" value="Sig_transdc_resp-reg_receiver"/>
</dbReference>
<comment type="caution">
    <text evidence="12">The sequence shown here is derived from an EMBL/GenBank/DDBJ whole genome shotgun (WGS) entry which is preliminary data.</text>
</comment>
<dbReference type="SMART" id="SM00387">
    <property type="entry name" value="HATPase_c"/>
    <property type="match status" value="1"/>
</dbReference>
<dbReference type="PANTHER" id="PTHR43547:SF2">
    <property type="entry name" value="HYBRID SIGNAL TRANSDUCTION HISTIDINE KINASE C"/>
    <property type="match status" value="1"/>
</dbReference>
<dbReference type="SUPFAM" id="SSF50998">
    <property type="entry name" value="Quinoprotein alcohol dehydrogenase-like"/>
    <property type="match status" value="1"/>
</dbReference>
<dbReference type="SMART" id="SM00342">
    <property type="entry name" value="HTH_ARAC"/>
    <property type="match status" value="1"/>
</dbReference>
<dbReference type="Pfam" id="PF00072">
    <property type="entry name" value="Response_reg"/>
    <property type="match status" value="1"/>
</dbReference>
<keyword evidence="3 7" id="KW-0597">Phosphoprotein</keyword>
<dbReference type="PROSITE" id="PS01124">
    <property type="entry name" value="HTH_ARAC_FAMILY_2"/>
    <property type="match status" value="1"/>
</dbReference>
<evidence type="ECO:0000256" key="7">
    <source>
        <dbReference type="PROSITE-ProRule" id="PRU00169"/>
    </source>
</evidence>
<reference evidence="13" key="1">
    <citation type="journal article" date="2019" name="Int. J. Syst. Evol. Microbiol.">
        <title>The Global Catalogue of Microorganisms (GCM) 10K type strain sequencing project: providing services to taxonomists for standard genome sequencing and annotation.</title>
        <authorList>
            <consortium name="The Broad Institute Genomics Platform"/>
            <consortium name="The Broad Institute Genome Sequencing Center for Infectious Disease"/>
            <person name="Wu L."/>
            <person name="Ma J."/>
        </authorList>
    </citation>
    <scope>NUCLEOTIDE SEQUENCE [LARGE SCALE GENOMIC DNA]</scope>
    <source>
        <strain evidence="13">CECT 7477</strain>
    </source>
</reference>
<feature type="modified residue" description="4-aspartylphosphate" evidence="7">
    <location>
        <position position="1176"/>
    </location>
</feature>
<dbReference type="InterPro" id="IPR036097">
    <property type="entry name" value="HisK_dim/P_sf"/>
</dbReference>
<dbReference type="Gene3D" id="1.10.287.130">
    <property type="match status" value="1"/>
</dbReference>
<dbReference type="InterPro" id="IPR018060">
    <property type="entry name" value="HTH_AraC"/>
</dbReference>
<accession>A0ABV8JML2</accession>
<dbReference type="InterPro" id="IPR003594">
    <property type="entry name" value="HATPase_dom"/>
</dbReference>
<dbReference type="InterPro" id="IPR009057">
    <property type="entry name" value="Homeodomain-like_sf"/>
</dbReference>
<dbReference type="InterPro" id="IPR036890">
    <property type="entry name" value="HATPase_C_sf"/>
</dbReference>
<dbReference type="CDD" id="cd00146">
    <property type="entry name" value="PKD"/>
    <property type="match status" value="1"/>
</dbReference>
<keyword evidence="5" id="KW-0238">DNA-binding</keyword>
<gene>
    <name evidence="12" type="ORF">ACFOUT_09310</name>
</gene>
<evidence type="ECO:0000256" key="3">
    <source>
        <dbReference type="ARBA" id="ARBA00022553"/>
    </source>
</evidence>
<dbReference type="Pfam" id="PF07494">
    <property type="entry name" value="Reg_prop"/>
    <property type="match status" value="3"/>
</dbReference>
<feature type="domain" description="Histidine kinase" evidence="10">
    <location>
        <begin position="854"/>
        <end position="1087"/>
    </location>
</feature>
<dbReference type="Pfam" id="PF00512">
    <property type="entry name" value="HisKA"/>
    <property type="match status" value="1"/>
</dbReference>
<dbReference type="SUPFAM" id="SSF101898">
    <property type="entry name" value="NHL repeat"/>
    <property type="match status" value="1"/>
</dbReference>
<feature type="domain" description="Response regulatory" evidence="11">
    <location>
        <begin position="1128"/>
        <end position="1243"/>
    </location>
</feature>
<evidence type="ECO:0000259" key="9">
    <source>
        <dbReference type="PROSITE" id="PS01124"/>
    </source>
</evidence>
<dbReference type="SUPFAM" id="SSF52172">
    <property type="entry name" value="CheY-like"/>
    <property type="match status" value="1"/>
</dbReference>
<feature type="signal peptide" evidence="8">
    <location>
        <begin position="1"/>
        <end position="21"/>
    </location>
</feature>
<feature type="domain" description="HTH araC/xylS-type" evidence="9">
    <location>
        <begin position="1275"/>
        <end position="1374"/>
    </location>
</feature>
<evidence type="ECO:0000256" key="4">
    <source>
        <dbReference type="ARBA" id="ARBA00023015"/>
    </source>
</evidence>
<dbReference type="InterPro" id="IPR005467">
    <property type="entry name" value="His_kinase_dom"/>
</dbReference>
<dbReference type="InterPro" id="IPR018062">
    <property type="entry name" value="HTH_AraC-typ_CS"/>
</dbReference>
<dbReference type="Pfam" id="PF07495">
    <property type="entry name" value="Y_Y_Y"/>
    <property type="match status" value="1"/>
</dbReference>
<dbReference type="Pfam" id="PF02518">
    <property type="entry name" value="HATPase_c"/>
    <property type="match status" value="1"/>
</dbReference>
<evidence type="ECO:0000256" key="6">
    <source>
        <dbReference type="ARBA" id="ARBA00023163"/>
    </source>
</evidence>
<dbReference type="SUPFAM" id="SSF63829">
    <property type="entry name" value="Calcium-dependent phosphotriesterase"/>
    <property type="match status" value="1"/>
</dbReference>
<dbReference type="Proteomes" id="UP001595814">
    <property type="component" value="Unassembled WGS sequence"/>
</dbReference>
<evidence type="ECO:0000256" key="5">
    <source>
        <dbReference type="ARBA" id="ARBA00023125"/>
    </source>
</evidence>
<dbReference type="PROSITE" id="PS51257">
    <property type="entry name" value="PROKAR_LIPOPROTEIN"/>
    <property type="match status" value="1"/>
</dbReference>
<evidence type="ECO:0000313" key="13">
    <source>
        <dbReference type="Proteomes" id="UP001595814"/>
    </source>
</evidence>
<dbReference type="Gene3D" id="2.60.40.10">
    <property type="entry name" value="Immunoglobulins"/>
    <property type="match status" value="1"/>
</dbReference>
<dbReference type="SUPFAM" id="SSF47384">
    <property type="entry name" value="Homodimeric domain of signal transducing histidine kinase"/>
    <property type="match status" value="1"/>
</dbReference>
<dbReference type="InterPro" id="IPR003661">
    <property type="entry name" value="HisK_dim/P_dom"/>
</dbReference>
<dbReference type="InterPro" id="IPR011110">
    <property type="entry name" value="Reg_prop"/>
</dbReference>
<evidence type="ECO:0000259" key="10">
    <source>
        <dbReference type="PROSITE" id="PS50109"/>
    </source>
</evidence>
<dbReference type="InterPro" id="IPR004358">
    <property type="entry name" value="Sig_transdc_His_kin-like_C"/>
</dbReference>
<dbReference type="PRINTS" id="PR00344">
    <property type="entry name" value="BCTRLSENSOR"/>
</dbReference>